<proteinExistence type="predicted"/>
<keyword evidence="3" id="KW-1185">Reference proteome</keyword>
<keyword evidence="1" id="KW-0732">Signal</keyword>
<dbReference type="AlphaFoldDB" id="A0AA39NVN8"/>
<comment type="caution">
    <text evidence="2">The sequence shown here is derived from an EMBL/GenBank/DDBJ whole genome shotgun (WGS) entry which is preliminary data.</text>
</comment>
<evidence type="ECO:0000256" key="1">
    <source>
        <dbReference type="SAM" id="SignalP"/>
    </source>
</evidence>
<sequence>MRTVKGRALLSQFIFLMLYDAAACAFFRTKFPVKETYPSFCVFDNKFHLIAGELPYILVKDARKAWEGVVDVIDKYITQGPYEDTYKLIDWISTHTEGAGWNRKDVAVSLGTELWVH</sequence>
<evidence type="ECO:0000313" key="2">
    <source>
        <dbReference type="EMBL" id="KAK0472704.1"/>
    </source>
</evidence>
<name>A0AA39NVN8_9AGAR</name>
<feature type="chain" id="PRO_5041398704" evidence="1">
    <location>
        <begin position="25"/>
        <end position="117"/>
    </location>
</feature>
<gene>
    <name evidence="2" type="ORF">IW261DRAFT_1570539</name>
</gene>
<reference evidence="2" key="1">
    <citation type="submission" date="2023-06" db="EMBL/GenBank/DDBJ databases">
        <authorList>
            <consortium name="Lawrence Berkeley National Laboratory"/>
            <person name="Ahrendt S."/>
            <person name="Sahu N."/>
            <person name="Indic B."/>
            <person name="Wong-Bajracharya J."/>
            <person name="Merenyi Z."/>
            <person name="Ke H.-M."/>
            <person name="Monk M."/>
            <person name="Kocsube S."/>
            <person name="Drula E."/>
            <person name="Lipzen A."/>
            <person name="Balint B."/>
            <person name="Henrissat B."/>
            <person name="Andreopoulos B."/>
            <person name="Martin F.M."/>
            <person name="Harder C.B."/>
            <person name="Rigling D."/>
            <person name="Ford K.L."/>
            <person name="Foster G.D."/>
            <person name="Pangilinan J."/>
            <person name="Papanicolaou A."/>
            <person name="Barry K."/>
            <person name="LaButti K."/>
            <person name="Viragh M."/>
            <person name="Koriabine M."/>
            <person name="Yan M."/>
            <person name="Riley R."/>
            <person name="Champramary S."/>
            <person name="Plett K.L."/>
            <person name="Tsai I.J."/>
            <person name="Slot J."/>
            <person name="Sipos G."/>
            <person name="Plett J."/>
            <person name="Nagy L.G."/>
            <person name="Grigoriev I.V."/>
        </authorList>
    </citation>
    <scope>NUCLEOTIDE SEQUENCE</scope>
    <source>
        <strain evidence="2">ICMP 16352</strain>
    </source>
</reference>
<evidence type="ECO:0000313" key="3">
    <source>
        <dbReference type="Proteomes" id="UP001175227"/>
    </source>
</evidence>
<feature type="signal peptide" evidence="1">
    <location>
        <begin position="1"/>
        <end position="24"/>
    </location>
</feature>
<accession>A0AA39NVN8</accession>
<protein>
    <submittedName>
        <fullName evidence="2">Uncharacterized protein</fullName>
    </submittedName>
</protein>
<organism evidence="2 3">
    <name type="scientific">Armillaria novae-zelandiae</name>
    <dbReference type="NCBI Taxonomy" id="153914"/>
    <lineage>
        <taxon>Eukaryota</taxon>
        <taxon>Fungi</taxon>
        <taxon>Dikarya</taxon>
        <taxon>Basidiomycota</taxon>
        <taxon>Agaricomycotina</taxon>
        <taxon>Agaricomycetes</taxon>
        <taxon>Agaricomycetidae</taxon>
        <taxon>Agaricales</taxon>
        <taxon>Marasmiineae</taxon>
        <taxon>Physalacriaceae</taxon>
        <taxon>Armillaria</taxon>
    </lineage>
</organism>
<dbReference type="EMBL" id="JAUEPR010000038">
    <property type="protein sequence ID" value="KAK0472704.1"/>
    <property type="molecule type" value="Genomic_DNA"/>
</dbReference>
<dbReference type="Proteomes" id="UP001175227">
    <property type="component" value="Unassembled WGS sequence"/>
</dbReference>